<accession>A0ABU9NL95</accession>
<reference evidence="1 2" key="1">
    <citation type="submission" date="2024-03" db="EMBL/GenBank/DDBJ databases">
        <title>Two novel species of the genus Flavobacterium exhibiting potentially degradation of complex polysaccharides.</title>
        <authorList>
            <person name="Lian X."/>
        </authorList>
    </citation>
    <scope>NUCLEOTIDE SEQUENCE [LARGE SCALE GENOMIC DNA]</scope>
    <source>
        <strain evidence="1 2">N6</strain>
    </source>
</reference>
<comment type="caution">
    <text evidence="1">The sequence shown here is derived from an EMBL/GenBank/DDBJ whole genome shotgun (WGS) entry which is preliminary data.</text>
</comment>
<keyword evidence="2" id="KW-1185">Reference proteome</keyword>
<protein>
    <recommendedName>
        <fullName evidence="3">Natural product</fullName>
    </recommendedName>
</protein>
<gene>
    <name evidence="1" type="ORF">WFZ86_06150</name>
</gene>
<evidence type="ECO:0008006" key="3">
    <source>
        <dbReference type="Google" id="ProtNLM"/>
    </source>
</evidence>
<sequence>MLKNILNLEGAQQLSNNEQKEINGGIPSGCAYQTWSGGSLANCKVTNPGGFNYSYMSGTCRAFFCSPVDPIEIFVP</sequence>
<evidence type="ECO:0000313" key="1">
    <source>
        <dbReference type="EMBL" id="MEM0576073.1"/>
    </source>
</evidence>
<name>A0ABU9NL95_9FLAO</name>
<proteinExistence type="predicted"/>
<dbReference type="EMBL" id="JBCGDP010000004">
    <property type="protein sequence ID" value="MEM0576073.1"/>
    <property type="molecule type" value="Genomic_DNA"/>
</dbReference>
<organism evidence="1 2">
    <name type="scientific">Flavobacterium polysaccharolyticum</name>
    <dbReference type="NCBI Taxonomy" id="3133148"/>
    <lineage>
        <taxon>Bacteria</taxon>
        <taxon>Pseudomonadati</taxon>
        <taxon>Bacteroidota</taxon>
        <taxon>Flavobacteriia</taxon>
        <taxon>Flavobacteriales</taxon>
        <taxon>Flavobacteriaceae</taxon>
        <taxon>Flavobacterium</taxon>
    </lineage>
</organism>
<evidence type="ECO:0000313" key="2">
    <source>
        <dbReference type="Proteomes" id="UP001468798"/>
    </source>
</evidence>
<dbReference type="RefSeq" id="WP_342691122.1">
    <property type="nucleotide sequence ID" value="NZ_JBCGDP010000004.1"/>
</dbReference>
<dbReference type="Proteomes" id="UP001468798">
    <property type="component" value="Unassembled WGS sequence"/>
</dbReference>